<dbReference type="InterPro" id="IPR004404">
    <property type="entry name" value="DihydroxyA_deHydtase"/>
</dbReference>
<feature type="modified residue" description="N6-carboxylysine" evidence="15">
    <location>
        <position position="121"/>
    </location>
</feature>
<feature type="binding site" evidence="15">
    <location>
        <position position="120"/>
    </location>
    <ligand>
        <name>Mg(2+)</name>
        <dbReference type="ChEBI" id="CHEBI:18420"/>
    </ligand>
</feature>
<comment type="catalytic activity">
    <reaction evidence="15">
        <text>(2R,3R)-2,3-dihydroxy-3-methylpentanoate = (S)-3-methyl-2-oxopentanoate + H2O</text>
        <dbReference type="Rhea" id="RHEA:27694"/>
        <dbReference type="ChEBI" id="CHEBI:15377"/>
        <dbReference type="ChEBI" id="CHEBI:35146"/>
        <dbReference type="ChEBI" id="CHEBI:49258"/>
        <dbReference type="EC" id="4.2.1.9"/>
    </reaction>
</comment>
<evidence type="ECO:0000256" key="6">
    <source>
        <dbReference type="ARBA" id="ARBA00022842"/>
    </source>
</evidence>
<dbReference type="InterPro" id="IPR000581">
    <property type="entry name" value="ILV_EDD_N"/>
</dbReference>
<reference evidence="18" key="2">
    <citation type="journal article" date="2021" name="PeerJ">
        <title>Extensive microbial diversity within the chicken gut microbiome revealed by metagenomics and culture.</title>
        <authorList>
            <person name="Gilroy R."/>
            <person name="Ravi A."/>
            <person name="Getino M."/>
            <person name="Pursley I."/>
            <person name="Horton D.L."/>
            <person name="Alikhan N.F."/>
            <person name="Baker D."/>
            <person name="Gharbi K."/>
            <person name="Hall N."/>
            <person name="Watson M."/>
            <person name="Adriaenssens E.M."/>
            <person name="Foster-Nyarko E."/>
            <person name="Jarju S."/>
            <person name="Secka A."/>
            <person name="Antonio M."/>
            <person name="Oren A."/>
            <person name="Chaudhuri R.R."/>
            <person name="La Ragione R."/>
            <person name="Hildebrand F."/>
            <person name="Pallen M.J."/>
        </authorList>
    </citation>
    <scope>NUCLEOTIDE SEQUENCE</scope>
    <source>
        <strain evidence="18">ChiHile30-977</strain>
    </source>
</reference>
<evidence type="ECO:0000259" key="17">
    <source>
        <dbReference type="Pfam" id="PF24877"/>
    </source>
</evidence>
<evidence type="ECO:0000256" key="10">
    <source>
        <dbReference type="ARBA" id="ARBA00023304"/>
    </source>
</evidence>
<evidence type="ECO:0000256" key="5">
    <source>
        <dbReference type="ARBA" id="ARBA00022723"/>
    </source>
</evidence>
<dbReference type="AlphaFoldDB" id="A0A9D0YXL7"/>
<comment type="similarity">
    <text evidence="2 15">Belongs to the IlvD/Edd family.</text>
</comment>
<feature type="domain" description="Dihydroxy-acid/6-phosphogluconate dehydratase N-terminal" evidence="16">
    <location>
        <begin position="31"/>
        <end position="345"/>
    </location>
</feature>
<keyword evidence="9 15" id="KW-0456">Lyase</keyword>
<dbReference type="GO" id="GO:0051537">
    <property type="term" value="F:2 iron, 2 sulfur cluster binding"/>
    <property type="evidence" value="ECO:0007669"/>
    <property type="project" value="UniProtKB-UniRule"/>
</dbReference>
<evidence type="ECO:0000313" key="19">
    <source>
        <dbReference type="Proteomes" id="UP000886819"/>
    </source>
</evidence>
<dbReference type="FunFam" id="3.50.30.80:FF:000001">
    <property type="entry name" value="Dihydroxy-acid dehydratase"/>
    <property type="match status" value="1"/>
</dbReference>
<dbReference type="GO" id="GO:0000287">
    <property type="term" value="F:magnesium ion binding"/>
    <property type="evidence" value="ECO:0007669"/>
    <property type="project" value="UniProtKB-UniRule"/>
</dbReference>
<keyword evidence="10 15" id="KW-0100">Branched-chain amino acid biosynthesis</keyword>
<dbReference type="Pfam" id="PF00920">
    <property type="entry name" value="ILVD_EDD_N"/>
    <property type="match status" value="1"/>
</dbReference>
<keyword evidence="8 15" id="KW-0411">Iron-sulfur</keyword>
<accession>A0A9D0YXL7</accession>
<dbReference type="PANTHER" id="PTHR43661">
    <property type="entry name" value="D-XYLONATE DEHYDRATASE"/>
    <property type="match status" value="1"/>
</dbReference>
<dbReference type="PANTHER" id="PTHR43661:SF3">
    <property type="entry name" value="D-XYLONATE DEHYDRATASE YAGF-RELATED"/>
    <property type="match status" value="1"/>
</dbReference>
<evidence type="ECO:0000313" key="18">
    <source>
        <dbReference type="EMBL" id="HIQ63822.1"/>
    </source>
</evidence>
<comment type="function">
    <text evidence="15">Functions in the biosynthesis of branched-chain amino acids. Catalyzes the dehydration of (2R,3R)-2,3-dihydroxy-3-methylpentanoate (2,3-dihydroxy-3-methylvalerate) into 2-oxo-3-methylpentanoate (2-oxo-3-methylvalerate) and of (2R)-2,3-dihydroxy-3-methylbutanoate (2,3-dihydroxyisovalerate) into 2-oxo-3-methylbutanoate (2-oxoisovalerate), the penultimate precursor to L-isoleucine and L-valine, respectively.</text>
</comment>
<dbReference type="Proteomes" id="UP000886819">
    <property type="component" value="Unassembled WGS sequence"/>
</dbReference>
<comment type="cofactor">
    <cofactor evidence="1 15">
        <name>Mg(2+)</name>
        <dbReference type="ChEBI" id="CHEBI:18420"/>
    </cofactor>
</comment>
<dbReference type="EC" id="4.2.1.9" evidence="14 15"/>
<dbReference type="GO" id="GO:0009099">
    <property type="term" value="P:L-valine biosynthetic process"/>
    <property type="evidence" value="ECO:0007669"/>
    <property type="project" value="UniProtKB-UniRule"/>
</dbReference>
<comment type="pathway">
    <text evidence="13 15">Amino-acid biosynthesis; L-isoleucine biosynthesis; L-isoleucine from 2-oxobutanoate: step 3/4.</text>
</comment>
<comment type="subunit">
    <text evidence="15">Homodimer.</text>
</comment>
<dbReference type="SUPFAM" id="SSF52016">
    <property type="entry name" value="LeuD/IlvD-like"/>
    <property type="match status" value="1"/>
</dbReference>
<feature type="binding site" evidence="15">
    <location>
        <position position="439"/>
    </location>
    <ligand>
        <name>Mg(2+)</name>
        <dbReference type="ChEBI" id="CHEBI:18420"/>
    </ligand>
</feature>
<dbReference type="GO" id="GO:0004160">
    <property type="term" value="F:dihydroxy-acid dehydratase activity"/>
    <property type="evidence" value="ECO:0007669"/>
    <property type="project" value="UniProtKB-UniRule"/>
</dbReference>
<evidence type="ECO:0000256" key="15">
    <source>
        <dbReference type="HAMAP-Rule" id="MF_00012"/>
    </source>
</evidence>
<evidence type="ECO:0000259" key="16">
    <source>
        <dbReference type="Pfam" id="PF00920"/>
    </source>
</evidence>
<protein>
    <recommendedName>
        <fullName evidence="14 15">Dihydroxy-acid dehydratase</fullName>
        <shortName evidence="15">DAD</shortName>
        <ecNumber evidence="14 15">4.2.1.9</ecNumber>
    </recommendedName>
</protein>
<evidence type="ECO:0000256" key="2">
    <source>
        <dbReference type="ARBA" id="ARBA00006486"/>
    </source>
</evidence>
<dbReference type="InterPro" id="IPR042096">
    <property type="entry name" value="Dihydro-acid_dehy_C"/>
</dbReference>
<gene>
    <name evidence="15 18" type="primary">ilvD</name>
    <name evidence="18" type="ORF">IAA66_09620</name>
</gene>
<dbReference type="InterPro" id="IPR037237">
    <property type="entry name" value="IlvD/EDD_N"/>
</dbReference>
<keyword evidence="6 15" id="KW-0460">Magnesium</keyword>
<feature type="active site" description="Proton acceptor" evidence="15">
    <location>
        <position position="465"/>
    </location>
</feature>
<comment type="catalytic activity">
    <reaction evidence="11">
        <text>(2R)-2,3-dihydroxy-3-methylbutanoate = 3-methyl-2-oxobutanoate + H2O</text>
        <dbReference type="Rhea" id="RHEA:24809"/>
        <dbReference type="ChEBI" id="CHEBI:11851"/>
        <dbReference type="ChEBI" id="CHEBI:15377"/>
        <dbReference type="ChEBI" id="CHEBI:49072"/>
        <dbReference type="EC" id="4.2.1.9"/>
    </reaction>
    <physiologicalReaction direction="left-to-right" evidence="11">
        <dbReference type="Rhea" id="RHEA:24810"/>
    </physiologicalReaction>
</comment>
<dbReference type="NCBIfam" id="TIGR00110">
    <property type="entry name" value="ilvD"/>
    <property type="match status" value="1"/>
</dbReference>
<evidence type="ECO:0000256" key="11">
    <source>
        <dbReference type="ARBA" id="ARBA00029304"/>
    </source>
</evidence>
<dbReference type="GO" id="GO:0009097">
    <property type="term" value="P:isoleucine biosynthetic process"/>
    <property type="evidence" value="ECO:0007669"/>
    <property type="project" value="UniProtKB-UniRule"/>
</dbReference>
<comment type="pathway">
    <text evidence="12 15">Amino-acid biosynthesis; L-valine biosynthesis; L-valine from pyruvate: step 3/4.</text>
</comment>
<comment type="cofactor">
    <cofactor evidence="15">
        <name>[2Fe-2S] cluster</name>
        <dbReference type="ChEBI" id="CHEBI:190135"/>
    </cofactor>
    <text evidence="15">Binds 1 [2Fe-2S] cluster per subunit. This cluster acts as a Lewis acid cofactor.</text>
</comment>
<dbReference type="InterPro" id="IPR056740">
    <property type="entry name" value="ILV_EDD_C"/>
</dbReference>
<name>A0A9D0YXL7_9FIRM</name>
<evidence type="ECO:0000256" key="9">
    <source>
        <dbReference type="ARBA" id="ARBA00023239"/>
    </source>
</evidence>
<comment type="caution">
    <text evidence="15">Lacks conserved residue(s) required for the propagation of feature annotation.</text>
</comment>
<feature type="binding site" evidence="15">
    <location>
        <position position="78"/>
    </location>
    <ligand>
        <name>Mg(2+)</name>
        <dbReference type="ChEBI" id="CHEBI:18420"/>
    </ligand>
</feature>
<dbReference type="PROSITE" id="PS00887">
    <property type="entry name" value="ILVD_EDD_2"/>
    <property type="match status" value="1"/>
</dbReference>
<keyword evidence="7 15" id="KW-0408">Iron</keyword>
<evidence type="ECO:0000256" key="7">
    <source>
        <dbReference type="ARBA" id="ARBA00023004"/>
    </source>
</evidence>
<evidence type="ECO:0000256" key="3">
    <source>
        <dbReference type="ARBA" id="ARBA00022605"/>
    </source>
</evidence>
<sequence>MKSDSVKSGFARAPHRSLFKAMGYIDAELNRPLVGVVNSQSEIVPGHMHLDTIAKAVKEGVRMAGGTPVEVPAIAVCDGIAMGHKGMHYSLVSRELIADSIETLAEAHGFDALVLIPNCDKVVPGMLMAAARVNVPAIVVSGGPMLAGRGGKDLNSVFEAVGAFSAGKLDEEGLRCVESEACPSCGSCSGMFTANSMNCLSEALGMALPGNGTIPAVMAARVRLAKAAGMQVMALLEKNLRPRDILTERAFQNGLALDMALGCSTNSMLHLPAIAHEAGVTLNLDIANAVSARVPNLCRLAPAGGHHVEELDAAGGVSAVLAELARAGLLFPDVPTVTGKTLGENIRGCRVLDERVIRPVEAPYSATGGIAVLRGNLAPDGCVVKRAAVAEDMLVHEGPARVFDSEDAAIAEIYAGHIRPGDVVVIRYEGPAGGPGMREMLSPTSALAGQGLDKQVALITDGRFSGATRGAAIGHVSPEAAKGGTIGLVREGDRIAIDIPRGSLRLLVDEEELARRREAFRPLQPKVQTGVLARYARLVTSASTGAILSAE</sequence>
<dbReference type="NCBIfam" id="NF002068">
    <property type="entry name" value="PRK00911.1"/>
    <property type="match status" value="1"/>
</dbReference>
<evidence type="ECO:0000256" key="12">
    <source>
        <dbReference type="ARBA" id="ARBA00029436"/>
    </source>
</evidence>
<keyword evidence="4 15" id="KW-0001">2Fe-2S</keyword>
<evidence type="ECO:0000256" key="13">
    <source>
        <dbReference type="ARBA" id="ARBA00029437"/>
    </source>
</evidence>
<proteinExistence type="inferred from homology"/>
<keyword evidence="5 15" id="KW-0479">Metal-binding</keyword>
<dbReference type="Pfam" id="PF24877">
    <property type="entry name" value="ILV_EDD_C"/>
    <property type="match status" value="1"/>
</dbReference>
<evidence type="ECO:0000256" key="4">
    <source>
        <dbReference type="ARBA" id="ARBA00022714"/>
    </source>
</evidence>
<dbReference type="EMBL" id="DVFI01000129">
    <property type="protein sequence ID" value="HIQ63822.1"/>
    <property type="molecule type" value="Genomic_DNA"/>
</dbReference>
<dbReference type="InterPro" id="IPR020558">
    <property type="entry name" value="DiOHA_6PGluconate_deHydtase_CS"/>
</dbReference>
<dbReference type="PROSITE" id="PS00886">
    <property type="entry name" value="ILVD_EDD_1"/>
    <property type="match status" value="1"/>
</dbReference>
<evidence type="ECO:0000256" key="1">
    <source>
        <dbReference type="ARBA" id="ARBA00001946"/>
    </source>
</evidence>
<dbReference type="Gene3D" id="3.50.30.80">
    <property type="entry name" value="IlvD/EDD C-terminal domain-like"/>
    <property type="match status" value="1"/>
</dbReference>
<dbReference type="GO" id="GO:0005829">
    <property type="term" value="C:cytosol"/>
    <property type="evidence" value="ECO:0007669"/>
    <property type="project" value="TreeGrafter"/>
</dbReference>
<organism evidence="18 19">
    <name type="scientific">Candidatus Avichristensenella intestinipullorum</name>
    <dbReference type="NCBI Taxonomy" id="2840693"/>
    <lineage>
        <taxon>Bacteria</taxon>
        <taxon>Bacillati</taxon>
        <taxon>Bacillota</taxon>
        <taxon>Clostridia</taxon>
        <taxon>Candidatus Avichristensenella</taxon>
    </lineage>
</organism>
<evidence type="ECO:0000256" key="14">
    <source>
        <dbReference type="ARBA" id="ARBA00029490"/>
    </source>
</evidence>
<feature type="domain" description="Dihydroxy-acid/6-phosphogluconate dehydratase C-terminal" evidence="17">
    <location>
        <begin position="356"/>
        <end position="546"/>
    </location>
</feature>
<feature type="binding site" description="via carbamate group" evidence="15">
    <location>
        <position position="121"/>
    </location>
    <ligand>
        <name>Mg(2+)</name>
        <dbReference type="ChEBI" id="CHEBI:18420"/>
    </ligand>
</feature>
<dbReference type="SUPFAM" id="SSF143975">
    <property type="entry name" value="IlvD/EDD N-terminal domain-like"/>
    <property type="match status" value="1"/>
</dbReference>
<dbReference type="HAMAP" id="MF_00012">
    <property type="entry name" value="IlvD"/>
    <property type="match status" value="1"/>
</dbReference>
<reference evidence="18" key="1">
    <citation type="submission" date="2020-10" db="EMBL/GenBank/DDBJ databases">
        <authorList>
            <person name="Gilroy R."/>
        </authorList>
    </citation>
    <scope>NUCLEOTIDE SEQUENCE</scope>
    <source>
        <strain evidence="18">ChiHile30-977</strain>
    </source>
</reference>
<keyword evidence="3 15" id="KW-0028">Amino-acid biosynthesis</keyword>
<comment type="caution">
    <text evidence="18">The sequence shown here is derived from an EMBL/GenBank/DDBJ whole genome shotgun (WGS) entry which is preliminary data.</text>
</comment>
<evidence type="ECO:0000256" key="8">
    <source>
        <dbReference type="ARBA" id="ARBA00023014"/>
    </source>
</evidence>